<feature type="region of interest" description="Disordered" evidence="1">
    <location>
        <begin position="127"/>
        <end position="152"/>
    </location>
</feature>
<keyword evidence="4" id="KW-1185">Reference proteome</keyword>
<feature type="transmembrane region" description="Helical" evidence="2">
    <location>
        <begin position="92"/>
        <end position="117"/>
    </location>
</feature>
<proteinExistence type="predicted"/>
<accession>A0ABN2I1R0</accession>
<organism evidence="3 4">
    <name type="scientific">Fodinicola feengrottensis</name>
    <dbReference type="NCBI Taxonomy" id="435914"/>
    <lineage>
        <taxon>Bacteria</taxon>
        <taxon>Bacillati</taxon>
        <taxon>Actinomycetota</taxon>
        <taxon>Actinomycetes</taxon>
        <taxon>Mycobacteriales</taxon>
        <taxon>Fodinicola</taxon>
    </lineage>
</organism>
<feature type="compositionally biased region" description="Low complexity" evidence="1">
    <location>
        <begin position="41"/>
        <end position="65"/>
    </location>
</feature>
<comment type="caution">
    <text evidence="3">The sequence shown here is derived from an EMBL/GenBank/DDBJ whole genome shotgun (WGS) entry which is preliminary data.</text>
</comment>
<feature type="compositionally biased region" description="Low complexity" evidence="1">
    <location>
        <begin position="1"/>
        <end position="23"/>
    </location>
</feature>
<keyword evidence="2" id="KW-0472">Membrane</keyword>
<dbReference type="EMBL" id="BAAANY010000020">
    <property type="protein sequence ID" value="GAA1697082.1"/>
    <property type="molecule type" value="Genomic_DNA"/>
</dbReference>
<evidence type="ECO:0000313" key="3">
    <source>
        <dbReference type="EMBL" id="GAA1697082.1"/>
    </source>
</evidence>
<feature type="region of interest" description="Disordered" evidence="1">
    <location>
        <begin position="1"/>
        <end position="87"/>
    </location>
</feature>
<gene>
    <name evidence="3" type="ORF">GCM10009765_53070</name>
</gene>
<keyword evidence="2" id="KW-0812">Transmembrane</keyword>
<dbReference type="Proteomes" id="UP001500618">
    <property type="component" value="Unassembled WGS sequence"/>
</dbReference>
<evidence type="ECO:0000256" key="2">
    <source>
        <dbReference type="SAM" id="Phobius"/>
    </source>
</evidence>
<feature type="compositionally biased region" description="Low complexity" evidence="1">
    <location>
        <begin position="127"/>
        <end position="142"/>
    </location>
</feature>
<keyword evidence="2" id="KW-1133">Transmembrane helix</keyword>
<reference evidence="3 4" key="1">
    <citation type="journal article" date="2019" name="Int. J. Syst. Evol. Microbiol.">
        <title>The Global Catalogue of Microorganisms (GCM) 10K type strain sequencing project: providing services to taxonomists for standard genome sequencing and annotation.</title>
        <authorList>
            <consortium name="The Broad Institute Genomics Platform"/>
            <consortium name="The Broad Institute Genome Sequencing Center for Infectious Disease"/>
            <person name="Wu L."/>
            <person name="Ma J."/>
        </authorList>
    </citation>
    <scope>NUCLEOTIDE SEQUENCE [LARGE SCALE GENOMIC DNA]</scope>
    <source>
        <strain evidence="3 4">JCM 14718</strain>
    </source>
</reference>
<dbReference type="RefSeq" id="WP_344313141.1">
    <property type="nucleotide sequence ID" value="NZ_BAAANY010000020.1"/>
</dbReference>
<sequence>MSQYDPQGGYNPYPQNPGGQPYGAPTPNSGVPYGSPPPSTGAPYGAPAPGDPYGAPAAPGTGAPYGTPPGGQPYGMPPMGPPPKQKRGGGGIIAVVVIGVLVLGCLGGASYGAYYLYTLANKATSAASSNSRPAAANSPRNNRTGDGDEDHLKVGQCVTTRDEGSDSYLDLAPGCGSGTYKLVSRYDGTTAKSLCDDDTDYTYTNEGTPPYVLCLKSN</sequence>
<evidence type="ECO:0000256" key="1">
    <source>
        <dbReference type="SAM" id="MobiDB-lite"/>
    </source>
</evidence>
<name>A0ABN2I1R0_9ACTN</name>
<feature type="compositionally biased region" description="Basic and acidic residues" evidence="1">
    <location>
        <begin position="143"/>
        <end position="152"/>
    </location>
</feature>
<feature type="compositionally biased region" description="Pro residues" evidence="1">
    <location>
        <begin position="66"/>
        <end position="83"/>
    </location>
</feature>
<evidence type="ECO:0000313" key="4">
    <source>
        <dbReference type="Proteomes" id="UP001500618"/>
    </source>
</evidence>
<protein>
    <submittedName>
        <fullName evidence="3">Uncharacterized protein</fullName>
    </submittedName>
</protein>